<dbReference type="EMBL" id="CATQJA010002702">
    <property type="protein sequence ID" value="CAJ0585179.1"/>
    <property type="molecule type" value="Genomic_DNA"/>
</dbReference>
<protein>
    <recommendedName>
        <fullName evidence="3">Saposin B-type domain-containing protein</fullName>
    </recommendedName>
</protein>
<keyword evidence="2" id="KW-0732">Signal</keyword>
<sequence length="116" mass="12398">MMRGFLVTVALLMEAAYAAGTDSVTAPPEAFVQDIVCDGCVALVKLDRLIKPTDQTAFLQNGLDLICIAAISLWQQCPAYVQSQADQLARLVTAGAQPYQACANVKLCPAPNDARR</sequence>
<accession>A0AA36DCF5</accession>
<evidence type="ECO:0000256" key="2">
    <source>
        <dbReference type="SAM" id="SignalP"/>
    </source>
</evidence>
<keyword evidence="5" id="KW-1185">Reference proteome</keyword>
<evidence type="ECO:0000313" key="4">
    <source>
        <dbReference type="EMBL" id="CAJ0585179.1"/>
    </source>
</evidence>
<dbReference type="InterPro" id="IPR008139">
    <property type="entry name" value="SaposinB_dom"/>
</dbReference>
<dbReference type="InterPro" id="IPR011001">
    <property type="entry name" value="Saposin-like"/>
</dbReference>
<dbReference type="PROSITE" id="PS50015">
    <property type="entry name" value="SAP_B"/>
    <property type="match status" value="1"/>
</dbReference>
<feature type="signal peptide" evidence="2">
    <location>
        <begin position="1"/>
        <end position="20"/>
    </location>
</feature>
<name>A0AA36DCF5_9BILA</name>
<dbReference type="Proteomes" id="UP001177023">
    <property type="component" value="Unassembled WGS sequence"/>
</dbReference>
<evidence type="ECO:0000256" key="1">
    <source>
        <dbReference type="ARBA" id="ARBA00023157"/>
    </source>
</evidence>
<feature type="domain" description="Saposin B-type" evidence="3">
    <location>
        <begin position="33"/>
        <end position="112"/>
    </location>
</feature>
<dbReference type="AlphaFoldDB" id="A0AA36DCF5"/>
<evidence type="ECO:0000259" key="3">
    <source>
        <dbReference type="PROSITE" id="PS50015"/>
    </source>
</evidence>
<evidence type="ECO:0000313" key="5">
    <source>
        <dbReference type="Proteomes" id="UP001177023"/>
    </source>
</evidence>
<dbReference type="SUPFAM" id="SSF47862">
    <property type="entry name" value="Saposin"/>
    <property type="match status" value="1"/>
</dbReference>
<proteinExistence type="predicted"/>
<reference evidence="4" key="1">
    <citation type="submission" date="2023-06" db="EMBL/GenBank/DDBJ databases">
        <authorList>
            <person name="Delattre M."/>
        </authorList>
    </citation>
    <scope>NUCLEOTIDE SEQUENCE</scope>
    <source>
        <strain evidence="4">AF72</strain>
    </source>
</reference>
<feature type="chain" id="PRO_5041367301" description="Saposin B-type domain-containing protein" evidence="2">
    <location>
        <begin position="21"/>
        <end position="116"/>
    </location>
</feature>
<gene>
    <name evidence="4" type="ORF">MSPICULIGERA_LOCUS23210</name>
</gene>
<dbReference type="Gene3D" id="1.10.225.10">
    <property type="entry name" value="Saposin-like"/>
    <property type="match status" value="1"/>
</dbReference>
<organism evidence="4 5">
    <name type="scientific">Mesorhabditis spiculigera</name>
    <dbReference type="NCBI Taxonomy" id="96644"/>
    <lineage>
        <taxon>Eukaryota</taxon>
        <taxon>Metazoa</taxon>
        <taxon>Ecdysozoa</taxon>
        <taxon>Nematoda</taxon>
        <taxon>Chromadorea</taxon>
        <taxon>Rhabditida</taxon>
        <taxon>Rhabditina</taxon>
        <taxon>Rhabditomorpha</taxon>
        <taxon>Rhabditoidea</taxon>
        <taxon>Rhabditidae</taxon>
        <taxon>Mesorhabditinae</taxon>
        <taxon>Mesorhabditis</taxon>
    </lineage>
</organism>
<feature type="non-terminal residue" evidence="4">
    <location>
        <position position="116"/>
    </location>
</feature>
<comment type="caution">
    <text evidence="4">The sequence shown here is derived from an EMBL/GenBank/DDBJ whole genome shotgun (WGS) entry which is preliminary data.</text>
</comment>
<keyword evidence="1" id="KW-1015">Disulfide bond</keyword>